<name>X1BGR5_9ZZZZ</name>
<dbReference type="EMBL" id="BART01017893">
    <property type="protein sequence ID" value="GAG83313.1"/>
    <property type="molecule type" value="Genomic_DNA"/>
</dbReference>
<reference evidence="1" key="1">
    <citation type="journal article" date="2014" name="Front. Microbiol.">
        <title>High frequency of phylogenetically diverse reductive dehalogenase-homologous genes in deep subseafloor sedimentary metagenomes.</title>
        <authorList>
            <person name="Kawai M."/>
            <person name="Futagami T."/>
            <person name="Toyoda A."/>
            <person name="Takaki Y."/>
            <person name="Nishi S."/>
            <person name="Hori S."/>
            <person name="Arai W."/>
            <person name="Tsubouchi T."/>
            <person name="Morono Y."/>
            <person name="Uchiyama I."/>
            <person name="Ito T."/>
            <person name="Fujiyama A."/>
            <person name="Inagaki F."/>
            <person name="Takami H."/>
        </authorList>
    </citation>
    <scope>NUCLEOTIDE SEQUENCE</scope>
    <source>
        <strain evidence="1">Expedition CK06-06</strain>
    </source>
</reference>
<dbReference type="AlphaFoldDB" id="X1BGR5"/>
<evidence type="ECO:0008006" key="2">
    <source>
        <dbReference type="Google" id="ProtNLM"/>
    </source>
</evidence>
<sequence>MHANITEYKEIETPEFSSTVPPEIEDTILLSFGHSHLEFEATLYLKFLIITKRLDVTYREFQDHLMNMEDRGIIISAEFLGKKCWTRSSDKNICDY</sequence>
<proteinExistence type="predicted"/>
<protein>
    <recommendedName>
        <fullName evidence="2">Lin1244/Lin1753-like N-terminal domain-containing protein</fullName>
    </recommendedName>
</protein>
<evidence type="ECO:0000313" key="1">
    <source>
        <dbReference type="EMBL" id="GAG83313.1"/>
    </source>
</evidence>
<comment type="caution">
    <text evidence="1">The sequence shown here is derived from an EMBL/GenBank/DDBJ whole genome shotgun (WGS) entry which is preliminary data.</text>
</comment>
<gene>
    <name evidence="1" type="ORF">S01H4_33908</name>
</gene>
<accession>X1BGR5</accession>
<organism evidence="1">
    <name type="scientific">marine sediment metagenome</name>
    <dbReference type="NCBI Taxonomy" id="412755"/>
    <lineage>
        <taxon>unclassified sequences</taxon>
        <taxon>metagenomes</taxon>
        <taxon>ecological metagenomes</taxon>
    </lineage>
</organism>